<gene>
    <name evidence="2" type="ordered locus">Desti_2317</name>
</gene>
<evidence type="ECO:0000256" key="1">
    <source>
        <dbReference type="SAM" id="SignalP"/>
    </source>
</evidence>
<reference evidence="3" key="1">
    <citation type="submission" date="2012-06" db="EMBL/GenBank/DDBJ databases">
        <title>Complete sequence of chromosome of Desulfomonile tiedjei DSM 6799.</title>
        <authorList>
            <person name="Lucas S."/>
            <person name="Copeland A."/>
            <person name="Lapidus A."/>
            <person name="Glavina del Rio T."/>
            <person name="Dalin E."/>
            <person name="Tice H."/>
            <person name="Bruce D."/>
            <person name="Goodwin L."/>
            <person name="Pitluck S."/>
            <person name="Peters L."/>
            <person name="Ovchinnikova G."/>
            <person name="Zeytun A."/>
            <person name="Lu M."/>
            <person name="Kyrpides N."/>
            <person name="Mavromatis K."/>
            <person name="Ivanova N."/>
            <person name="Brettin T."/>
            <person name="Detter J.C."/>
            <person name="Han C."/>
            <person name="Larimer F."/>
            <person name="Land M."/>
            <person name="Hauser L."/>
            <person name="Markowitz V."/>
            <person name="Cheng J.-F."/>
            <person name="Hugenholtz P."/>
            <person name="Woyke T."/>
            <person name="Wu D."/>
            <person name="Spring S."/>
            <person name="Schroeder M."/>
            <person name="Brambilla E."/>
            <person name="Klenk H.-P."/>
            <person name="Eisen J.A."/>
        </authorList>
    </citation>
    <scope>NUCLEOTIDE SEQUENCE [LARGE SCALE GENOMIC DNA]</scope>
    <source>
        <strain evidence="3">ATCC 49306 / DSM 6799 / DCB-1</strain>
    </source>
</reference>
<protein>
    <submittedName>
        <fullName evidence="2">P pilus assembly/Cpx signaling pathway, periplasmic inhibitor/zinc-resistance associated protein</fullName>
    </submittedName>
</protein>
<dbReference type="AlphaFoldDB" id="I4C613"/>
<evidence type="ECO:0000313" key="2">
    <source>
        <dbReference type="EMBL" id="AFM25004.1"/>
    </source>
</evidence>
<sequence length="166" mass="17943">MVRKTILIAAMMFFAAGLMSIPAQAADTQTHSETIGASPLGKLIMGKIGRLLVLRSELNITGDQRKQIAAHLKKHANEIRPVAKDVFDKRVALRETVLNKPGDERAIMAAANDLGTAIGKAAVLASTIVADIKPVLTPEQQEHIKNFKIGSDQAVSQWIDQIGSRK</sequence>
<name>I4C613_DESTA</name>
<keyword evidence="3" id="KW-1185">Reference proteome</keyword>
<proteinExistence type="predicted"/>
<dbReference type="Pfam" id="PF13801">
    <property type="entry name" value="Metal_resist"/>
    <property type="match status" value="1"/>
</dbReference>
<dbReference type="Proteomes" id="UP000006055">
    <property type="component" value="Chromosome"/>
</dbReference>
<keyword evidence="1" id="KW-0732">Signal</keyword>
<feature type="signal peptide" evidence="1">
    <location>
        <begin position="1"/>
        <end position="25"/>
    </location>
</feature>
<feature type="chain" id="PRO_5003686998" evidence="1">
    <location>
        <begin position="26"/>
        <end position="166"/>
    </location>
</feature>
<dbReference type="RefSeq" id="WP_014810147.1">
    <property type="nucleotide sequence ID" value="NC_018025.1"/>
</dbReference>
<dbReference type="Gene3D" id="1.20.120.1490">
    <property type="match status" value="1"/>
</dbReference>
<dbReference type="eggNOG" id="COG3678">
    <property type="taxonomic scope" value="Bacteria"/>
</dbReference>
<dbReference type="KEGG" id="dti:Desti_2317"/>
<dbReference type="InterPro" id="IPR025961">
    <property type="entry name" value="Metal_resist"/>
</dbReference>
<organism evidence="2 3">
    <name type="scientific">Desulfomonile tiedjei (strain ATCC 49306 / DSM 6799 / DCB-1)</name>
    <dbReference type="NCBI Taxonomy" id="706587"/>
    <lineage>
        <taxon>Bacteria</taxon>
        <taxon>Pseudomonadati</taxon>
        <taxon>Thermodesulfobacteriota</taxon>
        <taxon>Desulfomonilia</taxon>
        <taxon>Desulfomonilales</taxon>
        <taxon>Desulfomonilaceae</taxon>
        <taxon>Desulfomonile</taxon>
    </lineage>
</organism>
<accession>I4C613</accession>
<evidence type="ECO:0000313" key="3">
    <source>
        <dbReference type="Proteomes" id="UP000006055"/>
    </source>
</evidence>
<dbReference type="EMBL" id="CP003360">
    <property type="protein sequence ID" value="AFM25004.1"/>
    <property type="molecule type" value="Genomic_DNA"/>
</dbReference>
<dbReference type="HOGENOM" id="CLU_1600082_0_0_7"/>